<dbReference type="GO" id="GO:0016887">
    <property type="term" value="F:ATP hydrolysis activity"/>
    <property type="evidence" value="ECO:0007669"/>
    <property type="project" value="InterPro"/>
</dbReference>
<dbReference type="Proteomes" id="UP000198324">
    <property type="component" value="Unassembled WGS sequence"/>
</dbReference>
<dbReference type="PANTHER" id="PTHR42734">
    <property type="entry name" value="METAL TRANSPORT SYSTEM ATP-BINDING PROTEIN TM_0124-RELATED"/>
    <property type="match status" value="1"/>
</dbReference>
<keyword evidence="3 5" id="KW-0067">ATP-binding</keyword>
<reference evidence="5 6" key="1">
    <citation type="submission" date="2017-06" db="EMBL/GenBank/DDBJ databases">
        <authorList>
            <person name="Kim H.J."/>
            <person name="Triplett B.A."/>
        </authorList>
    </citation>
    <scope>NUCLEOTIDE SEQUENCE [LARGE SCALE GENOMIC DNA]</scope>
    <source>
        <strain evidence="5 6">DSM 13116</strain>
    </source>
</reference>
<dbReference type="SUPFAM" id="SSF52540">
    <property type="entry name" value="P-loop containing nucleoside triphosphate hydrolases"/>
    <property type="match status" value="1"/>
</dbReference>
<dbReference type="InterPro" id="IPR050153">
    <property type="entry name" value="Metal_Ion_Import_ABC"/>
</dbReference>
<accession>A0A239AKC9</accession>
<name>A0A239AKC9_9BACT</name>
<sequence>MSREMPDTGGAAALLRDVRVLRQGRVVLDVPLLEIVRGEFLGVIGPNGSGKSTLLAVLAGRLGCGGGQALVPGSGKGGRGRVALAPQMSALDPRLPISVLESVMVGAYAELGPLRRPGPEVRARARELLTLVGIAHLQDRPIGRCSGGEAQRAAIARALLQRPDVLLLDEPTSALDWRAQREILECVRDIHARLGLTTVMVTHELNSLPVLCTRVLALRQGRPQWLGPAAQALEPERLAAIFDVPFTVLSHQDRPVVLF</sequence>
<proteinExistence type="predicted"/>
<evidence type="ECO:0000313" key="5">
    <source>
        <dbReference type="EMBL" id="SNR96009.1"/>
    </source>
</evidence>
<evidence type="ECO:0000259" key="4">
    <source>
        <dbReference type="PROSITE" id="PS50893"/>
    </source>
</evidence>
<dbReference type="RefSeq" id="WP_089274278.1">
    <property type="nucleotide sequence ID" value="NZ_FZOC01000004.1"/>
</dbReference>
<dbReference type="InterPro" id="IPR017871">
    <property type="entry name" value="ABC_transporter-like_CS"/>
</dbReference>
<keyword evidence="1" id="KW-0813">Transport</keyword>
<protein>
    <submittedName>
        <fullName evidence="5">Manganese/iron transport system ATP-binding protein</fullName>
    </submittedName>
</protein>
<dbReference type="PROSITE" id="PS00211">
    <property type="entry name" value="ABC_TRANSPORTER_1"/>
    <property type="match status" value="1"/>
</dbReference>
<dbReference type="Pfam" id="PF00005">
    <property type="entry name" value="ABC_tran"/>
    <property type="match status" value="1"/>
</dbReference>
<dbReference type="SMART" id="SM00382">
    <property type="entry name" value="AAA"/>
    <property type="match status" value="1"/>
</dbReference>
<dbReference type="OrthoDB" id="9809450at2"/>
<organism evidence="5 6">
    <name type="scientific">Humidesulfovibrio mexicanus</name>
    <dbReference type="NCBI Taxonomy" id="147047"/>
    <lineage>
        <taxon>Bacteria</taxon>
        <taxon>Pseudomonadati</taxon>
        <taxon>Thermodesulfobacteriota</taxon>
        <taxon>Desulfovibrionia</taxon>
        <taxon>Desulfovibrionales</taxon>
        <taxon>Desulfovibrionaceae</taxon>
        <taxon>Humidesulfovibrio</taxon>
    </lineage>
</organism>
<evidence type="ECO:0000256" key="2">
    <source>
        <dbReference type="ARBA" id="ARBA00022741"/>
    </source>
</evidence>
<dbReference type="InterPro" id="IPR003439">
    <property type="entry name" value="ABC_transporter-like_ATP-bd"/>
</dbReference>
<dbReference type="AlphaFoldDB" id="A0A239AKC9"/>
<feature type="domain" description="ABC transporter" evidence="4">
    <location>
        <begin position="13"/>
        <end position="245"/>
    </location>
</feature>
<evidence type="ECO:0000256" key="3">
    <source>
        <dbReference type="ARBA" id="ARBA00022840"/>
    </source>
</evidence>
<evidence type="ECO:0000256" key="1">
    <source>
        <dbReference type="ARBA" id="ARBA00022448"/>
    </source>
</evidence>
<dbReference type="PROSITE" id="PS50893">
    <property type="entry name" value="ABC_TRANSPORTER_2"/>
    <property type="match status" value="1"/>
</dbReference>
<keyword evidence="2" id="KW-0547">Nucleotide-binding</keyword>
<dbReference type="EMBL" id="FZOC01000004">
    <property type="protein sequence ID" value="SNR96009.1"/>
    <property type="molecule type" value="Genomic_DNA"/>
</dbReference>
<evidence type="ECO:0000313" key="6">
    <source>
        <dbReference type="Proteomes" id="UP000198324"/>
    </source>
</evidence>
<dbReference type="InterPro" id="IPR027417">
    <property type="entry name" value="P-loop_NTPase"/>
</dbReference>
<dbReference type="InterPro" id="IPR003593">
    <property type="entry name" value="AAA+_ATPase"/>
</dbReference>
<keyword evidence="6" id="KW-1185">Reference proteome</keyword>
<gene>
    <name evidence="5" type="ORF">SAMN04488503_2046</name>
</gene>
<dbReference type="GO" id="GO:0005524">
    <property type="term" value="F:ATP binding"/>
    <property type="evidence" value="ECO:0007669"/>
    <property type="project" value="UniProtKB-KW"/>
</dbReference>
<dbReference type="Gene3D" id="3.40.50.300">
    <property type="entry name" value="P-loop containing nucleotide triphosphate hydrolases"/>
    <property type="match status" value="1"/>
</dbReference>